<name>A0A3B7MUE0_9BACT</name>
<gene>
    <name evidence="5" type="ORF">D3H65_27475</name>
</gene>
<dbReference type="SMART" id="SM00342">
    <property type="entry name" value="HTH_ARAC"/>
    <property type="match status" value="1"/>
</dbReference>
<dbReference type="InterPro" id="IPR054015">
    <property type="entry name" value="ExsA-like_N"/>
</dbReference>
<dbReference type="KEGG" id="pseg:D3H65_27475"/>
<feature type="domain" description="HTH araC/xylS-type" evidence="4">
    <location>
        <begin position="188"/>
        <end position="286"/>
    </location>
</feature>
<dbReference type="EMBL" id="CP032157">
    <property type="protein sequence ID" value="AXY77497.1"/>
    <property type="molecule type" value="Genomic_DNA"/>
</dbReference>
<dbReference type="GO" id="GO:0043565">
    <property type="term" value="F:sequence-specific DNA binding"/>
    <property type="evidence" value="ECO:0007669"/>
    <property type="project" value="InterPro"/>
</dbReference>
<dbReference type="RefSeq" id="WP_119053373.1">
    <property type="nucleotide sequence ID" value="NZ_CP032157.1"/>
</dbReference>
<keyword evidence="3" id="KW-0804">Transcription</keyword>
<sequence length="291" mass="33352">MYPRFPREFENAPANVVTYHSGKSVLAFYKIMQMVPKTEGFLTEHTLVFIIRGSKTIHLGDQVIAAKANELILLKRGAYFMSTFLAEKDGFSALMLCLDDQFLKSFVAEHTDLRSVTSSADHARMLVSCSREILTVRDSVLQYIQHPHENTSKLLQLKLEELFLLLLAGEYKIPFLHFLQQLFDKSDDALEITIKANLLKPFALQDYAKLCGLSLSSFKREFARIFKTAPKEWINNERLLHANRLLETTPKNVNEVAFECGFENVSYFIKCYKARFGYTPKEATRSKTATI</sequence>
<evidence type="ECO:0000259" key="4">
    <source>
        <dbReference type="PROSITE" id="PS01124"/>
    </source>
</evidence>
<evidence type="ECO:0000313" key="5">
    <source>
        <dbReference type="EMBL" id="AXY77497.1"/>
    </source>
</evidence>
<organism evidence="5 6">
    <name type="scientific">Paraflavitalea soli</name>
    <dbReference type="NCBI Taxonomy" id="2315862"/>
    <lineage>
        <taxon>Bacteria</taxon>
        <taxon>Pseudomonadati</taxon>
        <taxon>Bacteroidota</taxon>
        <taxon>Chitinophagia</taxon>
        <taxon>Chitinophagales</taxon>
        <taxon>Chitinophagaceae</taxon>
        <taxon>Paraflavitalea</taxon>
    </lineage>
</organism>
<dbReference type="PANTHER" id="PTHR43280:SF2">
    <property type="entry name" value="HTH-TYPE TRANSCRIPTIONAL REGULATOR EXSA"/>
    <property type="match status" value="1"/>
</dbReference>
<keyword evidence="1" id="KW-0805">Transcription regulation</keyword>
<evidence type="ECO:0000256" key="1">
    <source>
        <dbReference type="ARBA" id="ARBA00023015"/>
    </source>
</evidence>
<reference evidence="5 6" key="1">
    <citation type="submission" date="2018-09" db="EMBL/GenBank/DDBJ databases">
        <title>Genome sequencing of strain 6GH32-13.</title>
        <authorList>
            <person name="Weon H.-Y."/>
            <person name="Heo J."/>
            <person name="Kwon S.-W."/>
        </authorList>
    </citation>
    <scope>NUCLEOTIDE SEQUENCE [LARGE SCALE GENOMIC DNA]</scope>
    <source>
        <strain evidence="5 6">5GH32-13</strain>
    </source>
</reference>
<evidence type="ECO:0000313" key="6">
    <source>
        <dbReference type="Proteomes" id="UP000263900"/>
    </source>
</evidence>
<dbReference type="Pfam" id="PF22200">
    <property type="entry name" value="ExsA_N"/>
    <property type="match status" value="1"/>
</dbReference>
<dbReference type="Proteomes" id="UP000263900">
    <property type="component" value="Chromosome"/>
</dbReference>
<dbReference type="OrthoDB" id="4480133at2"/>
<evidence type="ECO:0000256" key="3">
    <source>
        <dbReference type="ARBA" id="ARBA00023163"/>
    </source>
</evidence>
<protein>
    <submittedName>
        <fullName evidence="5">AraC family transcriptional regulator</fullName>
    </submittedName>
</protein>
<keyword evidence="6" id="KW-1185">Reference proteome</keyword>
<dbReference type="GO" id="GO:0003700">
    <property type="term" value="F:DNA-binding transcription factor activity"/>
    <property type="evidence" value="ECO:0007669"/>
    <property type="project" value="InterPro"/>
</dbReference>
<dbReference type="PANTHER" id="PTHR43280">
    <property type="entry name" value="ARAC-FAMILY TRANSCRIPTIONAL REGULATOR"/>
    <property type="match status" value="1"/>
</dbReference>
<dbReference type="InterPro" id="IPR009057">
    <property type="entry name" value="Homeodomain-like_sf"/>
</dbReference>
<evidence type="ECO:0000256" key="2">
    <source>
        <dbReference type="ARBA" id="ARBA00023125"/>
    </source>
</evidence>
<dbReference type="InterPro" id="IPR020449">
    <property type="entry name" value="Tscrpt_reg_AraC-type_HTH"/>
</dbReference>
<dbReference type="PRINTS" id="PR00032">
    <property type="entry name" value="HTHARAC"/>
</dbReference>
<proteinExistence type="predicted"/>
<dbReference type="Pfam" id="PF12833">
    <property type="entry name" value="HTH_18"/>
    <property type="match status" value="1"/>
</dbReference>
<dbReference type="SUPFAM" id="SSF46689">
    <property type="entry name" value="Homeodomain-like"/>
    <property type="match status" value="1"/>
</dbReference>
<dbReference type="Gene3D" id="1.10.10.60">
    <property type="entry name" value="Homeodomain-like"/>
    <property type="match status" value="2"/>
</dbReference>
<dbReference type="InterPro" id="IPR018060">
    <property type="entry name" value="HTH_AraC"/>
</dbReference>
<keyword evidence="2" id="KW-0238">DNA-binding</keyword>
<dbReference type="AlphaFoldDB" id="A0A3B7MUE0"/>
<dbReference type="PROSITE" id="PS01124">
    <property type="entry name" value="HTH_ARAC_FAMILY_2"/>
    <property type="match status" value="1"/>
</dbReference>
<accession>A0A3B7MUE0</accession>